<gene>
    <name evidence="2" type="ORF">UFOPK3752_02215</name>
</gene>
<dbReference type="GO" id="GO:0016491">
    <property type="term" value="F:oxidoreductase activity"/>
    <property type="evidence" value="ECO:0007669"/>
    <property type="project" value="InterPro"/>
</dbReference>
<dbReference type="AlphaFoldDB" id="A0A6J7KW98"/>
<evidence type="ECO:0000313" key="2">
    <source>
        <dbReference type="EMBL" id="CAB4959980.1"/>
    </source>
</evidence>
<name>A0A6J7KW98_9ZZZZ</name>
<feature type="domain" description="EthD" evidence="1">
    <location>
        <begin position="17"/>
        <end position="84"/>
    </location>
</feature>
<accession>A0A6J7KW98</accession>
<dbReference type="Pfam" id="PF07110">
    <property type="entry name" value="EthD"/>
    <property type="match status" value="1"/>
</dbReference>
<dbReference type="InterPro" id="IPR009799">
    <property type="entry name" value="EthD_dom"/>
</dbReference>
<reference evidence="2" key="1">
    <citation type="submission" date="2020-05" db="EMBL/GenBank/DDBJ databases">
        <authorList>
            <person name="Chiriac C."/>
            <person name="Salcher M."/>
            <person name="Ghai R."/>
            <person name="Kavagutti S V."/>
        </authorList>
    </citation>
    <scope>NUCLEOTIDE SEQUENCE</scope>
</reference>
<protein>
    <submittedName>
        <fullName evidence="2">Unannotated protein</fullName>
    </submittedName>
</protein>
<evidence type="ECO:0000259" key="1">
    <source>
        <dbReference type="Pfam" id="PF07110"/>
    </source>
</evidence>
<sequence length="124" mass="13884">MVYKAVSTWSTPTDIVEFEKYYNDVHVPFAARVPGALRLVLTRTSDGFETTPSAFYRVAEMHFESRANFEKATTTQEWADMRQDAGWVHERFGVSLESGLGLQVDAVLDPSGPLPSIESRGKPE</sequence>
<dbReference type="NCBIfam" id="TIGR02118">
    <property type="entry name" value="EthD family reductase"/>
    <property type="match status" value="1"/>
</dbReference>
<dbReference type="SUPFAM" id="SSF54909">
    <property type="entry name" value="Dimeric alpha+beta barrel"/>
    <property type="match status" value="1"/>
</dbReference>
<dbReference type="EMBL" id="CAFBND010000147">
    <property type="protein sequence ID" value="CAB4959980.1"/>
    <property type="molecule type" value="Genomic_DNA"/>
</dbReference>
<organism evidence="2">
    <name type="scientific">freshwater metagenome</name>
    <dbReference type="NCBI Taxonomy" id="449393"/>
    <lineage>
        <taxon>unclassified sequences</taxon>
        <taxon>metagenomes</taxon>
        <taxon>ecological metagenomes</taxon>
    </lineage>
</organism>
<dbReference type="Gene3D" id="3.30.70.100">
    <property type="match status" value="1"/>
</dbReference>
<proteinExistence type="predicted"/>
<dbReference type="InterPro" id="IPR011008">
    <property type="entry name" value="Dimeric_a/b-barrel"/>
</dbReference>